<dbReference type="Proteomes" id="UP000326500">
    <property type="component" value="Unassembled WGS sequence"/>
</dbReference>
<dbReference type="InterPro" id="IPR020809">
    <property type="entry name" value="Enolase_CS"/>
</dbReference>
<dbReference type="InterPro" id="IPR036849">
    <property type="entry name" value="Enolase-like_C_sf"/>
</dbReference>
<keyword evidence="13" id="KW-1185">Reference proteome</keyword>
<feature type="binding site" evidence="6">
    <location>
        <position position="371"/>
    </location>
    <ligand>
        <name>(2R)-2-phosphoglycerate</name>
        <dbReference type="ChEBI" id="CHEBI:58289"/>
    </ligand>
</feature>
<feature type="binding site" evidence="6 9">
    <location>
        <position position="290"/>
    </location>
    <ligand>
        <name>Mg(2+)</name>
        <dbReference type="ChEBI" id="CHEBI:18420"/>
    </ligand>
</feature>
<dbReference type="Pfam" id="PF03952">
    <property type="entry name" value="Enolase_N"/>
    <property type="match status" value="1"/>
</dbReference>
<feature type="binding site" evidence="6">
    <location>
        <position position="393"/>
    </location>
    <ligand>
        <name>(2R)-2-phosphoglycerate</name>
        <dbReference type="ChEBI" id="CHEBI:58289"/>
    </ligand>
</feature>
<evidence type="ECO:0000256" key="5">
    <source>
        <dbReference type="ARBA" id="ARBA00023239"/>
    </source>
</evidence>
<feature type="binding site" evidence="8">
    <location>
        <begin position="369"/>
        <end position="372"/>
    </location>
    <ligand>
        <name>substrate</name>
    </ligand>
</feature>
<dbReference type="NCBIfam" id="TIGR01060">
    <property type="entry name" value="eno"/>
    <property type="match status" value="1"/>
</dbReference>
<comment type="cofactor">
    <cofactor evidence="9">
        <name>Mg(2+)</name>
        <dbReference type="ChEBI" id="CHEBI:18420"/>
    </cofactor>
    <text evidence="9">Mg(2+) is required for catalysis and for stabilizing the dimer.</text>
</comment>
<comment type="pathway">
    <text evidence="1 6">Carbohydrate degradation; glycolysis; pyruvate from D-glyceraldehyde 3-phosphate: step 4/5.</text>
</comment>
<keyword evidence="6" id="KW-0963">Cytoplasm</keyword>
<dbReference type="SUPFAM" id="SSF51604">
    <property type="entry name" value="Enolase C-terminal domain-like"/>
    <property type="match status" value="1"/>
</dbReference>
<dbReference type="GO" id="GO:0004634">
    <property type="term" value="F:phosphopyruvate hydratase activity"/>
    <property type="evidence" value="ECO:0007669"/>
    <property type="project" value="UniProtKB-UniRule"/>
</dbReference>
<comment type="similarity">
    <text evidence="2 6">Belongs to the enolase family.</text>
</comment>
<keyword evidence="5 6" id="KW-0456">Lyase</keyword>
<feature type="active site" description="Proton donor" evidence="6 7">
    <location>
        <position position="210"/>
    </location>
</feature>
<feature type="binding site" evidence="8">
    <location>
        <position position="169"/>
    </location>
    <ligand>
        <name>substrate</name>
    </ligand>
</feature>
<dbReference type="SFLD" id="SFLDS00001">
    <property type="entry name" value="Enolase"/>
    <property type="match status" value="1"/>
</dbReference>
<keyword evidence="6" id="KW-0964">Secreted</keyword>
<dbReference type="PROSITE" id="PS00164">
    <property type="entry name" value="ENOLASE"/>
    <property type="match status" value="1"/>
</dbReference>
<comment type="function">
    <text evidence="6">Catalyzes the reversible conversion of 2-phosphoglycerate (2-PG) into phosphoenolpyruvate (PEP). It is essential for the degradation of carbohydrates via glycolysis.</text>
</comment>
<name>A0A1G8Y3G2_9EURY</name>
<dbReference type="InterPro" id="IPR020810">
    <property type="entry name" value="Enolase_C"/>
</dbReference>
<dbReference type="SFLD" id="SFLDG00178">
    <property type="entry name" value="enolase"/>
    <property type="match status" value="1"/>
</dbReference>
<dbReference type="SUPFAM" id="SSF54826">
    <property type="entry name" value="Enolase N-terminal domain-like"/>
    <property type="match status" value="1"/>
</dbReference>
<evidence type="ECO:0000256" key="6">
    <source>
        <dbReference type="HAMAP-Rule" id="MF_00318"/>
    </source>
</evidence>
<evidence type="ECO:0000256" key="7">
    <source>
        <dbReference type="PIRSR" id="PIRSR001400-1"/>
    </source>
</evidence>
<sequence length="435" mass="46898">MTEIDTRIRSIHAREILDSRGNPTVEADVTLAGGAFGRAAVPSGASTGKHEAVELRDGVKDRYGGKGVQRPVTKINGEIASTLQGMDARDQTAVDAALSLLDGTPNKRNLGANATLAVSMAVARAAAAAEGLWLWEYLGDPLKPLLPVPMMNILNGGVHANWQGPDFQEYMIAPYGAPSVAEAIRWGSETYHALRDILKARGYTTGVGDEGGFAPAVSSNTEPLDLIVEAIERAGYAPDREIGIALDPASSAFYSNDAYNLRTEGLTLTAAEMVDRYRDLVETYPIIVIEDGLAEDDWDGWRLLTRTLGDRVELVGDDLFVTNVERIEQGIKKRAANAVLIKPNQIGTVTETIAAVRMAQQQHWGAMVSHRSGETVDTFIADLTVAMQTGHLKTGAPARGERVEKYNQLMRIEEAAGDTARYAGRSGFVRQGPAR</sequence>
<evidence type="ECO:0000256" key="2">
    <source>
        <dbReference type="ARBA" id="ARBA00009604"/>
    </source>
</evidence>
<dbReference type="PANTHER" id="PTHR11902">
    <property type="entry name" value="ENOLASE"/>
    <property type="match status" value="1"/>
</dbReference>
<evidence type="ECO:0000313" key="13">
    <source>
        <dbReference type="Proteomes" id="UP000326500"/>
    </source>
</evidence>
<dbReference type="PIRSF" id="PIRSF001400">
    <property type="entry name" value="Enolase"/>
    <property type="match status" value="1"/>
</dbReference>
<evidence type="ECO:0000256" key="9">
    <source>
        <dbReference type="PIRSR" id="PIRSR001400-3"/>
    </source>
</evidence>
<feature type="binding site" evidence="8">
    <location>
        <position position="159"/>
    </location>
    <ligand>
        <name>substrate</name>
    </ligand>
</feature>
<dbReference type="SFLD" id="SFLDF00002">
    <property type="entry name" value="enolase"/>
    <property type="match status" value="1"/>
</dbReference>
<feature type="active site" description="Proton acceptor" evidence="6 7">
    <location>
        <position position="342"/>
    </location>
</feature>
<keyword evidence="6 9" id="KW-0479">Metal-binding</keyword>
<feature type="binding site" evidence="6 9">
    <location>
        <position position="317"/>
    </location>
    <ligand>
        <name>Mg(2+)</name>
        <dbReference type="ChEBI" id="CHEBI:18420"/>
    </ligand>
</feature>
<feature type="binding site" evidence="8">
    <location>
        <position position="290"/>
    </location>
    <ligand>
        <name>substrate</name>
    </ligand>
</feature>
<dbReference type="GO" id="GO:0000015">
    <property type="term" value="C:phosphopyruvate hydratase complex"/>
    <property type="evidence" value="ECO:0007669"/>
    <property type="project" value="InterPro"/>
</dbReference>
<dbReference type="Gene3D" id="3.30.390.10">
    <property type="entry name" value="Enolase-like, N-terminal domain"/>
    <property type="match status" value="1"/>
</dbReference>
<feature type="binding site" evidence="6">
    <location>
        <position position="168"/>
    </location>
    <ligand>
        <name>(2R)-2-phosphoglycerate</name>
        <dbReference type="ChEBI" id="CHEBI:58289"/>
    </ligand>
</feature>
<dbReference type="SMART" id="SM01192">
    <property type="entry name" value="Enolase_C"/>
    <property type="match status" value="1"/>
</dbReference>
<dbReference type="SMART" id="SM01193">
    <property type="entry name" value="Enolase_N"/>
    <property type="match status" value="1"/>
</dbReference>
<protein>
    <recommendedName>
        <fullName evidence="6">Enolase</fullName>
        <ecNumber evidence="6">4.2.1.11</ecNumber>
    </recommendedName>
    <alternativeName>
        <fullName evidence="6">2-phospho-D-glycerate hydro-lyase</fullName>
    </alternativeName>
    <alternativeName>
        <fullName evidence="6">2-phosphoglycerate dehydratase</fullName>
    </alternativeName>
</protein>
<keyword evidence="3 6" id="KW-0460">Magnesium</keyword>
<feature type="binding site" evidence="6 9">
    <location>
        <position position="247"/>
    </location>
    <ligand>
        <name>Mg(2+)</name>
        <dbReference type="ChEBI" id="CHEBI:18420"/>
    </ligand>
</feature>
<dbReference type="GO" id="GO:0000287">
    <property type="term" value="F:magnesium ion binding"/>
    <property type="evidence" value="ECO:0007669"/>
    <property type="project" value="UniProtKB-UniRule"/>
</dbReference>
<dbReference type="EC" id="4.2.1.11" evidence="6"/>
<dbReference type="EMBL" id="FNFT01000002">
    <property type="protein sequence ID" value="SDJ97346.1"/>
    <property type="molecule type" value="Genomic_DNA"/>
</dbReference>
<feature type="binding site" evidence="8">
    <location>
        <position position="317"/>
    </location>
    <ligand>
        <name>substrate</name>
    </ligand>
</feature>
<feature type="binding site" evidence="6">
    <location>
        <position position="342"/>
    </location>
    <ligand>
        <name>(2R)-2-phosphoglycerate</name>
        <dbReference type="ChEBI" id="CHEBI:58289"/>
    </ligand>
</feature>
<organism evidence="12 13">
    <name type="scientific">Methanoculleus thermophilus</name>
    <dbReference type="NCBI Taxonomy" id="2200"/>
    <lineage>
        <taxon>Archaea</taxon>
        <taxon>Methanobacteriati</taxon>
        <taxon>Methanobacteriota</taxon>
        <taxon>Stenosarchaea group</taxon>
        <taxon>Methanomicrobia</taxon>
        <taxon>Methanomicrobiales</taxon>
        <taxon>Methanomicrobiaceae</taxon>
        <taxon>Methanoculleus</taxon>
    </lineage>
</organism>
<feature type="binding site" evidence="8">
    <location>
        <position position="393"/>
    </location>
    <ligand>
        <name>substrate</name>
    </ligand>
</feature>
<feature type="binding site" evidence="6">
    <location>
        <position position="372"/>
    </location>
    <ligand>
        <name>(2R)-2-phosphoglycerate</name>
        <dbReference type="ChEBI" id="CHEBI:58289"/>
    </ligand>
</feature>
<dbReference type="HAMAP" id="MF_00318">
    <property type="entry name" value="Enolase"/>
    <property type="match status" value="1"/>
</dbReference>
<dbReference type="PRINTS" id="PR00148">
    <property type="entry name" value="ENOLASE"/>
</dbReference>
<evidence type="ECO:0000256" key="8">
    <source>
        <dbReference type="PIRSR" id="PIRSR001400-2"/>
    </source>
</evidence>
<evidence type="ECO:0000259" key="11">
    <source>
        <dbReference type="SMART" id="SM01193"/>
    </source>
</evidence>
<evidence type="ECO:0000313" key="12">
    <source>
        <dbReference type="EMBL" id="SDJ97346.1"/>
    </source>
</evidence>
<dbReference type="FunFam" id="3.30.390.10:FF:000001">
    <property type="entry name" value="Enolase"/>
    <property type="match status" value="1"/>
</dbReference>
<dbReference type="RefSeq" id="WP_150468690.1">
    <property type="nucleotide sequence ID" value="NZ_BCNX01000004.1"/>
</dbReference>
<dbReference type="AlphaFoldDB" id="A0A1G8Y3G2"/>
<gene>
    <name evidence="6" type="primary">eno</name>
    <name evidence="12" type="ORF">SAMN04488571_102201</name>
</gene>
<reference evidence="12 13" key="1">
    <citation type="submission" date="2016-10" db="EMBL/GenBank/DDBJ databases">
        <authorList>
            <person name="Varghese N."/>
            <person name="Submissions S."/>
        </authorList>
    </citation>
    <scope>NUCLEOTIDE SEQUENCE [LARGE SCALE GENOMIC DNA]</scope>
    <source>
        <strain evidence="12 13">DSM 2373</strain>
    </source>
</reference>
<comment type="subcellular location">
    <subcellularLocation>
        <location evidence="6">Cytoplasm</location>
    </subcellularLocation>
    <subcellularLocation>
        <location evidence="6">Secreted</location>
    </subcellularLocation>
    <subcellularLocation>
        <location evidence="6">Cell surface</location>
    </subcellularLocation>
    <text evidence="6">Fractions of enolase are present in both the cytoplasm and on the cell surface.</text>
</comment>
<dbReference type="GO" id="GO:0005576">
    <property type="term" value="C:extracellular region"/>
    <property type="evidence" value="ECO:0007669"/>
    <property type="project" value="UniProtKB-SubCell"/>
</dbReference>
<dbReference type="PANTHER" id="PTHR11902:SF1">
    <property type="entry name" value="ENOLASE"/>
    <property type="match status" value="1"/>
</dbReference>
<feature type="domain" description="Enolase N-terminal" evidence="11">
    <location>
        <begin position="8"/>
        <end position="138"/>
    </location>
</feature>
<dbReference type="GO" id="GO:0009986">
    <property type="term" value="C:cell surface"/>
    <property type="evidence" value="ECO:0007669"/>
    <property type="project" value="UniProtKB-SubCell"/>
</dbReference>
<keyword evidence="4 6" id="KW-0324">Glycolysis</keyword>
<evidence type="ECO:0000256" key="3">
    <source>
        <dbReference type="ARBA" id="ARBA00022842"/>
    </source>
</evidence>
<evidence type="ECO:0000259" key="10">
    <source>
        <dbReference type="SMART" id="SM01192"/>
    </source>
</evidence>
<comment type="catalytic activity">
    <reaction evidence="6">
        <text>(2R)-2-phosphoglycerate = phosphoenolpyruvate + H2O</text>
        <dbReference type="Rhea" id="RHEA:10164"/>
        <dbReference type="ChEBI" id="CHEBI:15377"/>
        <dbReference type="ChEBI" id="CHEBI:58289"/>
        <dbReference type="ChEBI" id="CHEBI:58702"/>
        <dbReference type="EC" id="4.2.1.11"/>
    </reaction>
</comment>
<evidence type="ECO:0000256" key="1">
    <source>
        <dbReference type="ARBA" id="ARBA00005031"/>
    </source>
</evidence>
<dbReference type="Pfam" id="PF00113">
    <property type="entry name" value="Enolase_C"/>
    <property type="match status" value="1"/>
</dbReference>
<dbReference type="GO" id="GO:0006096">
    <property type="term" value="P:glycolytic process"/>
    <property type="evidence" value="ECO:0007669"/>
    <property type="project" value="UniProtKB-UniRule"/>
</dbReference>
<dbReference type="InterPro" id="IPR020811">
    <property type="entry name" value="Enolase_N"/>
</dbReference>
<dbReference type="STRING" id="2200.GCA_001571405_00457"/>
<feature type="domain" description="Enolase C-terminal TIM barrel" evidence="10">
    <location>
        <begin position="143"/>
        <end position="430"/>
    </location>
</feature>
<dbReference type="InterPro" id="IPR029017">
    <property type="entry name" value="Enolase-like_N"/>
</dbReference>
<comment type="cofactor">
    <cofactor evidence="6">
        <name>Mg(2+)</name>
        <dbReference type="ChEBI" id="CHEBI:18420"/>
    </cofactor>
    <text evidence="6">Binds a second Mg(2+) ion via substrate during catalysis.</text>
</comment>
<accession>A0A1G8Y3G2</accession>
<evidence type="ECO:0000256" key="4">
    <source>
        <dbReference type="ARBA" id="ARBA00023152"/>
    </source>
</evidence>
<dbReference type="UniPathway" id="UPA00109">
    <property type="reaction ID" value="UER00187"/>
</dbReference>
<dbReference type="CDD" id="cd03313">
    <property type="entry name" value="enolase"/>
    <property type="match status" value="1"/>
</dbReference>
<proteinExistence type="inferred from homology"/>
<dbReference type="InterPro" id="IPR000941">
    <property type="entry name" value="Enolase"/>
</dbReference>
<dbReference type="Gene3D" id="3.20.20.120">
    <property type="entry name" value="Enolase-like C-terminal domain"/>
    <property type="match status" value="1"/>
</dbReference>